<sequence length="66" mass="7855">MFENDSDRSYDVVRNTEEQYSLWPEGRELPPGWEREGTTGTKQVCLARIDTVWPDLRPKSLRERTR</sequence>
<proteinExistence type="predicted"/>
<dbReference type="RefSeq" id="WP_344464960.1">
    <property type="nucleotide sequence ID" value="NZ_BAAANT010000014.1"/>
</dbReference>
<dbReference type="Gene3D" id="3.90.820.10">
    <property type="entry name" value="Structural Genomics, Unknown Function 30-nov-00 1gh9 Mol_id"/>
    <property type="match status" value="1"/>
</dbReference>
<evidence type="ECO:0000259" key="1">
    <source>
        <dbReference type="SMART" id="SM00923"/>
    </source>
</evidence>
<dbReference type="InterPro" id="IPR037407">
    <property type="entry name" value="MLP_fam"/>
</dbReference>
<comment type="caution">
    <text evidence="2">The sequence shown here is derived from an EMBL/GenBank/DDBJ whole genome shotgun (WGS) entry which is preliminary data.</text>
</comment>
<dbReference type="Proteomes" id="UP001422759">
    <property type="component" value="Unassembled WGS sequence"/>
</dbReference>
<dbReference type="SMART" id="SM00923">
    <property type="entry name" value="MbtH"/>
    <property type="match status" value="1"/>
</dbReference>
<gene>
    <name evidence="2" type="ORF">GCM10009760_29910</name>
</gene>
<dbReference type="InterPro" id="IPR005153">
    <property type="entry name" value="MbtH-like_dom"/>
</dbReference>
<accession>A0ABP5LDJ5</accession>
<dbReference type="InterPro" id="IPR038020">
    <property type="entry name" value="MbtH-like_sf"/>
</dbReference>
<dbReference type="PANTHER" id="PTHR38444">
    <property type="entry name" value="ENTEROBACTIN BIOSYNTHESIS PROTEIN YBDZ"/>
    <property type="match status" value="1"/>
</dbReference>
<protein>
    <submittedName>
        <fullName evidence="2">MbtH family NRPS accessory protein</fullName>
    </submittedName>
</protein>
<dbReference type="EMBL" id="BAAANT010000014">
    <property type="protein sequence ID" value="GAA2143471.1"/>
    <property type="molecule type" value="Genomic_DNA"/>
</dbReference>
<organism evidence="2 3">
    <name type="scientific">Kitasatospora kazusensis</name>
    <dbReference type="NCBI Taxonomy" id="407974"/>
    <lineage>
        <taxon>Bacteria</taxon>
        <taxon>Bacillati</taxon>
        <taxon>Actinomycetota</taxon>
        <taxon>Actinomycetes</taxon>
        <taxon>Kitasatosporales</taxon>
        <taxon>Streptomycetaceae</taxon>
        <taxon>Kitasatospora</taxon>
    </lineage>
</organism>
<evidence type="ECO:0000313" key="3">
    <source>
        <dbReference type="Proteomes" id="UP001422759"/>
    </source>
</evidence>
<evidence type="ECO:0000313" key="2">
    <source>
        <dbReference type="EMBL" id="GAA2143471.1"/>
    </source>
</evidence>
<keyword evidence="3" id="KW-1185">Reference proteome</keyword>
<dbReference type="PANTHER" id="PTHR38444:SF1">
    <property type="entry name" value="ENTEROBACTIN BIOSYNTHESIS PROTEIN YBDZ"/>
    <property type="match status" value="1"/>
</dbReference>
<feature type="domain" description="MbtH-like" evidence="1">
    <location>
        <begin position="1"/>
        <end position="51"/>
    </location>
</feature>
<dbReference type="Pfam" id="PF03621">
    <property type="entry name" value="MbtH"/>
    <property type="match status" value="1"/>
</dbReference>
<reference evidence="3" key="1">
    <citation type="journal article" date="2019" name="Int. J. Syst. Evol. Microbiol.">
        <title>The Global Catalogue of Microorganisms (GCM) 10K type strain sequencing project: providing services to taxonomists for standard genome sequencing and annotation.</title>
        <authorList>
            <consortium name="The Broad Institute Genomics Platform"/>
            <consortium name="The Broad Institute Genome Sequencing Center for Infectious Disease"/>
            <person name="Wu L."/>
            <person name="Ma J."/>
        </authorList>
    </citation>
    <scope>NUCLEOTIDE SEQUENCE [LARGE SCALE GENOMIC DNA]</scope>
    <source>
        <strain evidence="3">JCM 14560</strain>
    </source>
</reference>
<name>A0ABP5LDJ5_9ACTN</name>
<dbReference type="SUPFAM" id="SSF160582">
    <property type="entry name" value="MbtH-like"/>
    <property type="match status" value="1"/>
</dbReference>